<comment type="subcellular location">
    <subcellularLocation>
        <location evidence="2">Chromosome</location>
    </subcellularLocation>
    <subcellularLocation>
        <location evidence="1">Nucleus</location>
    </subcellularLocation>
</comment>
<dbReference type="AlphaFoldDB" id="A0A017SHS5"/>
<keyword evidence="7" id="KW-0067">ATP-binding</keyword>
<keyword evidence="16" id="KW-1185">Reference proteome</keyword>
<evidence type="ECO:0000256" key="7">
    <source>
        <dbReference type="ARBA" id="ARBA00022840"/>
    </source>
</evidence>
<dbReference type="OrthoDB" id="10265785at2759"/>
<dbReference type="RefSeq" id="XP_040639999.1">
    <property type="nucleotide sequence ID" value="XM_040781630.1"/>
</dbReference>
<dbReference type="Pfam" id="PF02463">
    <property type="entry name" value="SMC_N"/>
    <property type="match status" value="1"/>
</dbReference>
<dbReference type="GO" id="GO:0003684">
    <property type="term" value="F:damaged DNA binding"/>
    <property type="evidence" value="ECO:0007669"/>
    <property type="project" value="TreeGrafter"/>
</dbReference>
<evidence type="ECO:0000259" key="14">
    <source>
        <dbReference type="Pfam" id="PF02463"/>
    </source>
</evidence>
<dbReference type="PANTHER" id="PTHR19306">
    <property type="entry name" value="STRUCTURAL MAINTENANCE OF CHROMOSOMES 5,6 SMC5, SMC6"/>
    <property type="match status" value="1"/>
</dbReference>
<dbReference type="Gene3D" id="3.40.50.300">
    <property type="entry name" value="P-loop containing nucleotide triphosphate hydrolases"/>
    <property type="match status" value="2"/>
</dbReference>
<feature type="domain" description="RecF/RecN/SMC N-terminal" evidence="14">
    <location>
        <begin position="99"/>
        <end position="1106"/>
    </location>
</feature>
<keyword evidence="4" id="KW-0158">Chromosome</keyword>
<dbReference type="GO" id="GO:0005634">
    <property type="term" value="C:nucleus"/>
    <property type="evidence" value="ECO:0007669"/>
    <property type="project" value="UniProtKB-SubCell"/>
</dbReference>
<evidence type="ECO:0000256" key="3">
    <source>
        <dbReference type="ARBA" id="ARBA00006793"/>
    </source>
</evidence>
<name>A0A017SHS5_ASPRC</name>
<keyword evidence="6" id="KW-0227">DNA damage</keyword>
<dbReference type="STRING" id="1388766.A0A017SHS5"/>
<dbReference type="GO" id="GO:0000724">
    <property type="term" value="P:double-strand break repair via homologous recombination"/>
    <property type="evidence" value="ECO:0007669"/>
    <property type="project" value="TreeGrafter"/>
</dbReference>
<accession>A0A017SHS5</accession>
<evidence type="ECO:0000256" key="10">
    <source>
        <dbReference type="ARBA" id="ARBA00023204"/>
    </source>
</evidence>
<organism evidence="15 16">
    <name type="scientific">Aspergillus ruber (strain CBS 135680)</name>
    <dbReference type="NCBI Taxonomy" id="1388766"/>
    <lineage>
        <taxon>Eukaryota</taxon>
        <taxon>Fungi</taxon>
        <taxon>Dikarya</taxon>
        <taxon>Ascomycota</taxon>
        <taxon>Pezizomycotina</taxon>
        <taxon>Eurotiomycetes</taxon>
        <taxon>Eurotiomycetidae</taxon>
        <taxon>Eurotiales</taxon>
        <taxon>Aspergillaceae</taxon>
        <taxon>Aspergillus</taxon>
        <taxon>Aspergillus subgen. Aspergillus</taxon>
    </lineage>
</organism>
<evidence type="ECO:0000256" key="6">
    <source>
        <dbReference type="ARBA" id="ARBA00022763"/>
    </source>
</evidence>
<sequence length="1138" mass="129558">MSPHLKRSQSSLGSEDNDELGDDDTVHAPSSSHSRKRPRTSASPISGENKASNDDGAASIPEPLNEDEDELELRATQAIQQKYSSSSNEENVPAEHGILERVECYNFMCHDHFAVDLGPLINFIVGKNGSGKSAVLTAITLCLGGKASATNRGQSLKSFIKEGKEHAAIVVRIKNQGDGAYLPDDYGKSIIIERHFTKNGTSGFRIKADNGRIVSNKKAELDSIIDYFTLQFDNPMNVLSQDMARQFLSTSSPAEKYKFFVKGVQLEQLDQDYRLIEESVDQILEKLKSKQQDIGILENRKDVARQRLEISDRHESLRNRIRNIRNQMAWAQVEEQEKIRDALEDELAQANEQIAAAEAELGRFDDAFQEVERETETAAQFVRQAQSKVGQADNEKEEIKNRSEQHMSERHDLQAQQRQIREYMKAAETSINETRHKIAEETKRLADVSGGSYIRQQEQYEQAQSEANGAKEKYEQLQQDTGRLCRELEQAGRDAKSAEAPIDKKKADVQQAERLLQNLTKEGGVKQSGYHEKMPILLRAVQQEKSFSRPPVGPIGYHVTLLEQKWSSILETSLGTTLNSFIVTSKRDMNILSGIMQRTNCVCPIFIGSDGHIDTSQHEPDADFDTASRVLQIDNDLVRRQLIINHGIEQMLLIERLEEASSVLFDGVRPRNVKRCYCIDRRDKRRGIHLSYSRMGEPSQAPVSAYNGSPRMKSDLDSQIRHQREIVEDLRRGLNSQEQEYRLSRSRAENRKQALVRHERAIKEQQIVVQRAEDCVEELKEALEKETVGEGIDRLRSALIDAEAEKRLNEGQYNDSVEAMRAIMDTLRETRREIKEKDAHIATLQEELRVAQSEDQMVKKKRRQILDSKNAVIERNDMIRHNQEEIRRQREEVVARVLDYNEKASMVSTRVAVDEGETTRSLDNKLERLHKDLQRYNRELGASREDLAAEASRATVAYERAEKHIRELGLLTKIFAETLRHRKDRWGIFRSHISSRAKAQFTYLLSERSFRGRLLADHQGKLLDLQVEPDITKEDGAGRGAKTLSGGEKSFSQVCLLLALWEAMGSPIRCLDEFDVYMDHVNRKMAIDMLMLAARRSIGRQFILITPGSRSDIGLAPDVRVKELAEPERGQTTLPFTR</sequence>
<feature type="compositionally biased region" description="Basic and acidic residues" evidence="13">
    <location>
        <begin position="393"/>
        <end position="411"/>
    </location>
</feature>
<dbReference type="SUPFAM" id="SSF52540">
    <property type="entry name" value="P-loop containing nucleoside triphosphate hydrolases"/>
    <property type="match status" value="2"/>
</dbReference>
<keyword evidence="10" id="KW-0234">DNA repair</keyword>
<evidence type="ECO:0000256" key="9">
    <source>
        <dbReference type="ARBA" id="ARBA00023172"/>
    </source>
</evidence>
<dbReference type="InterPro" id="IPR003395">
    <property type="entry name" value="RecF/RecN/SMC_N"/>
</dbReference>
<evidence type="ECO:0000256" key="5">
    <source>
        <dbReference type="ARBA" id="ARBA00022741"/>
    </source>
</evidence>
<evidence type="ECO:0000256" key="1">
    <source>
        <dbReference type="ARBA" id="ARBA00004123"/>
    </source>
</evidence>
<keyword evidence="8 12" id="KW-0175">Coiled coil</keyword>
<protein>
    <submittedName>
        <fullName evidence="15">DNA repair protein Rad18</fullName>
    </submittedName>
</protein>
<keyword evidence="9" id="KW-0233">DNA recombination</keyword>
<dbReference type="InterPro" id="IPR027417">
    <property type="entry name" value="P-loop_NTPase"/>
</dbReference>
<proteinExistence type="inferred from homology"/>
<reference evidence="16" key="1">
    <citation type="journal article" date="2014" name="Nat. Commun.">
        <title>Genomic adaptations of the halophilic Dead Sea filamentous fungus Eurotium rubrum.</title>
        <authorList>
            <person name="Kis-Papo T."/>
            <person name="Weig A.R."/>
            <person name="Riley R."/>
            <person name="Persoh D."/>
            <person name="Salamov A."/>
            <person name="Sun H."/>
            <person name="Lipzen A."/>
            <person name="Wasser S.P."/>
            <person name="Rambold G."/>
            <person name="Grigoriev I.V."/>
            <person name="Nevo E."/>
        </authorList>
    </citation>
    <scope>NUCLEOTIDE SEQUENCE [LARGE SCALE GENOMIC DNA]</scope>
    <source>
        <strain evidence="16">CBS 135680</strain>
    </source>
</reference>
<dbReference type="PANTHER" id="PTHR19306:SF6">
    <property type="entry name" value="STRUCTURAL MAINTENANCE OF CHROMOSOMES PROTEIN 6"/>
    <property type="match status" value="1"/>
</dbReference>
<feature type="region of interest" description="Disordered" evidence="13">
    <location>
        <begin position="1"/>
        <end position="63"/>
    </location>
</feature>
<evidence type="ECO:0000256" key="12">
    <source>
        <dbReference type="SAM" id="Coils"/>
    </source>
</evidence>
<dbReference type="GO" id="GO:0035861">
    <property type="term" value="C:site of double-strand break"/>
    <property type="evidence" value="ECO:0007669"/>
    <property type="project" value="TreeGrafter"/>
</dbReference>
<comment type="similarity">
    <text evidence="3">Belongs to the SMC family. SMC6 subfamily.</text>
</comment>
<dbReference type="GO" id="GO:0005524">
    <property type="term" value="F:ATP binding"/>
    <property type="evidence" value="ECO:0007669"/>
    <property type="project" value="UniProtKB-KW"/>
</dbReference>
<feature type="coiled-coil region" evidence="12">
    <location>
        <begin position="919"/>
        <end position="964"/>
    </location>
</feature>
<gene>
    <name evidence="15" type="ORF">EURHEDRAFT_411476</name>
</gene>
<feature type="region of interest" description="Disordered" evidence="13">
    <location>
        <begin position="385"/>
        <end position="411"/>
    </location>
</feature>
<dbReference type="GO" id="GO:0030915">
    <property type="term" value="C:Smc5-Smc6 complex"/>
    <property type="evidence" value="ECO:0007669"/>
    <property type="project" value="TreeGrafter"/>
</dbReference>
<evidence type="ECO:0000313" key="16">
    <source>
        <dbReference type="Proteomes" id="UP000019804"/>
    </source>
</evidence>
<feature type="coiled-coil region" evidence="12">
    <location>
        <begin position="817"/>
        <end position="854"/>
    </location>
</feature>
<evidence type="ECO:0000313" key="15">
    <source>
        <dbReference type="EMBL" id="EYE96311.1"/>
    </source>
</evidence>
<keyword evidence="11" id="KW-0539">Nucleus</keyword>
<evidence type="ECO:0000256" key="11">
    <source>
        <dbReference type="ARBA" id="ARBA00023242"/>
    </source>
</evidence>
<dbReference type="EMBL" id="KK088419">
    <property type="protein sequence ID" value="EYE96311.1"/>
    <property type="molecule type" value="Genomic_DNA"/>
</dbReference>
<evidence type="ECO:0000256" key="4">
    <source>
        <dbReference type="ARBA" id="ARBA00022454"/>
    </source>
</evidence>
<evidence type="ECO:0000256" key="13">
    <source>
        <dbReference type="SAM" id="MobiDB-lite"/>
    </source>
</evidence>
<dbReference type="GeneID" id="63696754"/>
<dbReference type="GO" id="GO:0003697">
    <property type="term" value="F:single-stranded DNA binding"/>
    <property type="evidence" value="ECO:0007669"/>
    <property type="project" value="TreeGrafter"/>
</dbReference>
<evidence type="ECO:0000256" key="2">
    <source>
        <dbReference type="ARBA" id="ARBA00004286"/>
    </source>
</evidence>
<feature type="region of interest" description="Disordered" evidence="13">
    <location>
        <begin position="695"/>
        <end position="718"/>
    </location>
</feature>
<keyword evidence="5" id="KW-0547">Nucleotide-binding</keyword>
<feature type="coiled-coil region" evidence="12">
    <location>
        <begin position="720"/>
        <end position="782"/>
    </location>
</feature>
<dbReference type="Proteomes" id="UP000019804">
    <property type="component" value="Unassembled WGS sequence"/>
</dbReference>
<feature type="compositionally biased region" description="Polar residues" evidence="13">
    <location>
        <begin position="40"/>
        <end position="50"/>
    </location>
</feature>
<dbReference type="HOGENOM" id="CLU_009063_0_0_1"/>
<evidence type="ECO:0000256" key="8">
    <source>
        <dbReference type="ARBA" id="ARBA00023054"/>
    </source>
</evidence>